<dbReference type="RefSeq" id="WP_254167559.1">
    <property type="nucleotide sequence ID" value="NZ_JAHESF010000026.1"/>
</dbReference>
<name>A0AAP2GKQ0_9BACT</name>
<keyword evidence="1" id="KW-0597">Phosphoprotein</keyword>
<gene>
    <name evidence="3" type="ORF">KK083_21790</name>
</gene>
<sequence>MTILFIDDDPDDRELFCEAAAYLNETELISISHNTINCLTATNGSVAIKLIQNLETPPALIFMDINMPIMGGEECLQLLKSSERYSGIPVIMLSTTCTEEQVRALKSMGAVDCIVKPTSFNALVKALSKYVYAKYF</sequence>
<dbReference type="Pfam" id="PF00072">
    <property type="entry name" value="Response_reg"/>
    <property type="match status" value="1"/>
</dbReference>
<dbReference type="GO" id="GO:0000160">
    <property type="term" value="P:phosphorelay signal transduction system"/>
    <property type="evidence" value="ECO:0007669"/>
    <property type="project" value="InterPro"/>
</dbReference>
<feature type="modified residue" description="4-aspartylphosphate" evidence="1">
    <location>
        <position position="64"/>
    </location>
</feature>
<dbReference type="AlphaFoldDB" id="A0AAP2GKQ0"/>
<accession>A0AAP2GKQ0</accession>
<keyword evidence="4" id="KW-1185">Reference proteome</keyword>
<dbReference type="PROSITE" id="PS50110">
    <property type="entry name" value="RESPONSE_REGULATORY"/>
    <property type="match status" value="1"/>
</dbReference>
<dbReference type="Proteomes" id="UP001319200">
    <property type="component" value="Unassembled WGS sequence"/>
</dbReference>
<feature type="domain" description="Response regulatory" evidence="2">
    <location>
        <begin position="2"/>
        <end position="131"/>
    </location>
</feature>
<dbReference type="SUPFAM" id="SSF52172">
    <property type="entry name" value="CheY-like"/>
    <property type="match status" value="1"/>
</dbReference>
<dbReference type="EMBL" id="JAHESF010000026">
    <property type="protein sequence ID" value="MBT1699546.1"/>
    <property type="molecule type" value="Genomic_DNA"/>
</dbReference>
<dbReference type="PANTHER" id="PTHR44520">
    <property type="entry name" value="RESPONSE REGULATOR RCP1-RELATED"/>
    <property type="match status" value="1"/>
</dbReference>
<proteinExistence type="predicted"/>
<dbReference type="SMART" id="SM00448">
    <property type="entry name" value="REC"/>
    <property type="match status" value="1"/>
</dbReference>
<evidence type="ECO:0000313" key="4">
    <source>
        <dbReference type="Proteomes" id="UP001319200"/>
    </source>
</evidence>
<evidence type="ECO:0000313" key="3">
    <source>
        <dbReference type="EMBL" id="MBT1699546.1"/>
    </source>
</evidence>
<evidence type="ECO:0000259" key="2">
    <source>
        <dbReference type="PROSITE" id="PS50110"/>
    </source>
</evidence>
<comment type="caution">
    <text evidence="3">The sequence shown here is derived from an EMBL/GenBank/DDBJ whole genome shotgun (WGS) entry which is preliminary data.</text>
</comment>
<organism evidence="3 4">
    <name type="scientific">Chryseosolibacter histidini</name>
    <dbReference type="NCBI Taxonomy" id="2782349"/>
    <lineage>
        <taxon>Bacteria</taxon>
        <taxon>Pseudomonadati</taxon>
        <taxon>Bacteroidota</taxon>
        <taxon>Cytophagia</taxon>
        <taxon>Cytophagales</taxon>
        <taxon>Chryseotaleaceae</taxon>
        <taxon>Chryseosolibacter</taxon>
    </lineage>
</organism>
<dbReference type="InterPro" id="IPR011006">
    <property type="entry name" value="CheY-like_superfamily"/>
</dbReference>
<evidence type="ECO:0000256" key="1">
    <source>
        <dbReference type="PROSITE-ProRule" id="PRU00169"/>
    </source>
</evidence>
<dbReference type="PANTHER" id="PTHR44520:SF2">
    <property type="entry name" value="RESPONSE REGULATOR RCP1"/>
    <property type="match status" value="1"/>
</dbReference>
<reference evidence="3 4" key="1">
    <citation type="submission" date="2021-05" db="EMBL/GenBank/DDBJ databases">
        <title>A Polyphasic approach of four new species of the genus Ohtaekwangia: Ohtaekwangia histidinii sp. nov., Ohtaekwangia cretensis sp. nov., Ohtaekwangia indiensis sp. nov., Ohtaekwangia reichenbachii sp. nov. from diverse environment.</title>
        <authorList>
            <person name="Octaviana S."/>
        </authorList>
    </citation>
    <scope>NUCLEOTIDE SEQUENCE [LARGE SCALE GENOMIC DNA]</scope>
    <source>
        <strain evidence="3 4">PWU4</strain>
    </source>
</reference>
<protein>
    <submittedName>
        <fullName evidence="3">Response regulator</fullName>
    </submittedName>
</protein>
<dbReference type="InterPro" id="IPR052893">
    <property type="entry name" value="TCS_response_regulator"/>
</dbReference>
<dbReference type="Gene3D" id="3.40.50.2300">
    <property type="match status" value="1"/>
</dbReference>
<dbReference type="InterPro" id="IPR001789">
    <property type="entry name" value="Sig_transdc_resp-reg_receiver"/>
</dbReference>